<dbReference type="OrthoDB" id="3851408at2"/>
<evidence type="ECO:0000256" key="1">
    <source>
        <dbReference type="ARBA" id="ARBA00023122"/>
    </source>
</evidence>
<reference evidence="6" key="1">
    <citation type="submission" date="2016-10" db="EMBL/GenBank/DDBJ databases">
        <authorList>
            <person name="Varghese N."/>
        </authorList>
    </citation>
    <scope>NUCLEOTIDE SEQUENCE [LARGE SCALE GENOMIC DNA]</scope>
    <source>
        <strain evidence="6">DSM 45096 / BCRC 16803 / CGMCC 4.1857 / CIP 109030 / JCM 12277 / KCTC 19219 / NBRC 100920 / 33214</strain>
    </source>
</reference>
<dbReference type="Proteomes" id="UP000183015">
    <property type="component" value="Unassembled WGS sequence"/>
</dbReference>
<organism evidence="5 6">
    <name type="scientific">Streptacidiphilus jiangxiensis</name>
    <dbReference type="NCBI Taxonomy" id="235985"/>
    <lineage>
        <taxon>Bacteria</taxon>
        <taxon>Bacillati</taxon>
        <taxon>Actinomycetota</taxon>
        <taxon>Actinomycetes</taxon>
        <taxon>Kitasatosporales</taxon>
        <taxon>Streptomycetaceae</taxon>
        <taxon>Streptacidiphilus</taxon>
    </lineage>
</organism>
<evidence type="ECO:0000313" key="5">
    <source>
        <dbReference type="EMBL" id="SEL50806.1"/>
    </source>
</evidence>
<evidence type="ECO:0000259" key="4">
    <source>
        <dbReference type="PROSITE" id="PS51371"/>
    </source>
</evidence>
<dbReference type="InterPro" id="IPR051257">
    <property type="entry name" value="Diverse_CBS-Domain"/>
</dbReference>
<feature type="domain" description="CBS" evidence="4">
    <location>
        <begin position="113"/>
        <end position="169"/>
    </location>
</feature>
<evidence type="ECO:0000256" key="2">
    <source>
        <dbReference type="PROSITE-ProRule" id="PRU00703"/>
    </source>
</evidence>
<accession>A0A1H7QS56</accession>
<dbReference type="PANTHER" id="PTHR43080:SF29">
    <property type="entry name" value="OS02G0818000 PROTEIN"/>
    <property type="match status" value="1"/>
</dbReference>
<dbReference type="EMBL" id="FOAZ01000009">
    <property type="protein sequence ID" value="SEL50806.1"/>
    <property type="molecule type" value="Genomic_DNA"/>
</dbReference>
<dbReference type="AlphaFoldDB" id="A0A1H7QS56"/>
<dbReference type="STRING" id="235985.SAMN05414137_109187"/>
<feature type="region of interest" description="Disordered" evidence="3">
    <location>
        <begin position="1"/>
        <end position="21"/>
    </location>
</feature>
<evidence type="ECO:0000313" key="6">
    <source>
        <dbReference type="Proteomes" id="UP000183015"/>
    </source>
</evidence>
<dbReference type="Pfam" id="PF00571">
    <property type="entry name" value="CBS"/>
    <property type="match status" value="2"/>
</dbReference>
<dbReference type="InterPro" id="IPR046342">
    <property type="entry name" value="CBS_dom_sf"/>
</dbReference>
<feature type="domain" description="CBS" evidence="4">
    <location>
        <begin position="31"/>
        <end position="90"/>
    </location>
</feature>
<keyword evidence="6" id="KW-1185">Reference proteome</keyword>
<dbReference type="PROSITE" id="PS51371">
    <property type="entry name" value="CBS"/>
    <property type="match status" value="2"/>
</dbReference>
<sequence length="172" mass="18703">MTGTVNRTAAREGTTPPRTSVPRHRLVGELMTRQVYAIEPDADFRAALAALRETGHQDLPVVDGQGRAMGIVCAPDLLAKLAATALPQPSVFETRRTRDIRRRAAAVTVAELMTTPVRSVTAQDTAAEAALLALRHRIHQLPVVDEHHRLVGVVTVNDLLDALRRTDAEIEA</sequence>
<dbReference type="SMART" id="SM00116">
    <property type="entry name" value="CBS"/>
    <property type="match status" value="2"/>
</dbReference>
<dbReference type="RefSeq" id="WP_052438550.1">
    <property type="nucleotide sequence ID" value="NZ_BBPN01000009.1"/>
</dbReference>
<proteinExistence type="predicted"/>
<dbReference type="InterPro" id="IPR000644">
    <property type="entry name" value="CBS_dom"/>
</dbReference>
<evidence type="ECO:0000256" key="3">
    <source>
        <dbReference type="SAM" id="MobiDB-lite"/>
    </source>
</evidence>
<protein>
    <submittedName>
        <fullName evidence="5">CBS domain-containing membrane protein</fullName>
    </submittedName>
</protein>
<dbReference type="eggNOG" id="COG3448">
    <property type="taxonomic scope" value="Bacteria"/>
</dbReference>
<dbReference type="Gene3D" id="3.10.580.10">
    <property type="entry name" value="CBS-domain"/>
    <property type="match status" value="2"/>
</dbReference>
<name>A0A1H7QS56_STRJI</name>
<dbReference type="SUPFAM" id="SSF54631">
    <property type="entry name" value="CBS-domain pair"/>
    <property type="match status" value="1"/>
</dbReference>
<dbReference type="PANTHER" id="PTHR43080">
    <property type="entry name" value="CBS DOMAIN-CONTAINING PROTEIN CBSX3, MITOCHONDRIAL"/>
    <property type="match status" value="1"/>
</dbReference>
<gene>
    <name evidence="5" type="ORF">SAMN05414137_109187</name>
</gene>
<keyword evidence="1 2" id="KW-0129">CBS domain</keyword>